<name>A0ABT7BAH5_9CYAN</name>
<evidence type="ECO:0000313" key="4">
    <source>
        <dbReference type="Proteomes" id="UP001235849"/>
    </source>
</evidence>
<sequence length="259" mass="29800">MTSTFTSPPPGDPPLPARETLPSMYDLPSEYPEEPGLADEFHIWQPQILLLTFKPPKCDRDRVFSAADMNVYYNSSHPLWHKRPDWFAAIDVPRFYGEEQDLRLSYVCWQEPVNPFIVVELLSPSSEDEDLGNTTRKPGEPPTKWEVYEQILRIPYYFIFSRYTNELQAFQLVGGRYQRVALTDGRLVIPQIGLSLGLWQGTYQGCDRLWLRWRTLDGELILLPQEEATVAREEANLANQKAAKLAAKLQELGIDPTEI</sequence>
<dbReference type="InterPro" id="IPR008538">
    <property type="entry name" value="Uma2"/>
</dbReference>
<reference evidence="3 4" key="1">
    <citation type="submission" date="2023-01" db="EMBL/GenBank/DDBJ databases">
        <title>Novel diversity within Roseofilum (Cyanobacteria; Desertifilaceae) from marine benthic mats with descriptions of four novel species.</title>
        <authorList>
            <person name="Wang Y."/>
            <person name="Berthold D.E."/>
            <person name="Hu J."/>
            <person name="Lefler F.W."/>
            <person name="Laughinghouse H.D. IV."/>
        </authorList>
    </citation>
    <scope>NUCLEOTIDE SEQUENCE [LARGE SCALE GENOMIC DNA]</scope>
    <source>
        <strain evidence="3 4">BLCC-M114</strain>
    </source>
</reference>
<dbReference type="GO" id="GO:0004519">
    <property type="term" value="F:endonuclease activity"/>
    <property type="evidence" value="ECO:0007669"/>
    <property type="project" value="UniProtKB-KW"/>
</dbReference>
<dbReference type="SUPFAM" id="SSF52980">
    <property type="entry name" value="Restriction endonuclease-like"/>
    <property type="match status" value="1"/>
</dbReference>
<dbReference type="RefSeq" id="WP_283768451.1">
    <property type="nucleotide sequence ID" value="NZ_JAQOSO010000098.1"/>
</dbReference>
<feature type="region of interest" description="Disordered" evidence="1">
    <location>
        <begin position="1"/>
        <end position="23"/>
    </location>
</feature>
<comment type="caution">
    <text evidence="3">The sequence shown here is derived from an EMBL/GenBank/DDBJ whole genome shotgun (WGS) entry which is preliminary data.</text>
</comment>
<dbReference type="PANTHER" id="PTHR33352:SF3">
    <property type="entry name" value="SLR1612 PROTEIN"/>
    <property type="match status" value="1"/>
</dbReference>
<keyword evidence="3" id="KW-0378">Hydrolase</keyword>
<evidence type="ECO:0000256" key="1">
    <source>
        <dbReference type="SAM" id="MobiDB-lite"/>
    </source>
</evidence>
<organism evidence="3 4">
    <name type="scientific">Roseofilum capinflatum BLCC-M114</name>
    <dbReference type="NCBI Taxonomy" id="3022440"/>
    <lineage>
        <taxon>Bacteria</taxon>
        <taxon>Bacillati</taxon>
        <taxon>Cyanobacteriota</taxon>
        <taxon>Cyanophyceae</taxon>
        <taxon>Desertifilales</taxon>
        <taxon>Desertifilaceae</taxon>
        <taxon>Roseofilum</taxon>
        <taxon>Roseofilum capinflatum</taxon>
    </lineage>
</organism>
<dbReference type="InterPro" id="IPR011335">
    <property type="entry name" value="Restrct_endonuc-II-like"/>
</dbReference>
<feature type="domain" description="Putative restriction endonuclease" evidence="2">
    <location>
        <begin position="58"/>
        <end position="199"/>
    </location>
</feature>
<dbReference type="Pfam" id="PF05685">
    <property type="entry name" value="Uma2"/>
    <property type="match status" value="1"/>
</dbReference>
<gene>
    <name evidence="3" type="ORF">PMG25_18925</name>
</gene>
<keyword evidence="3" id="KW-0540">Nuclease</keyword>
<dbReference type="Proteomes" id="UP001235849">
    <property type="component" value="Unassembled WGS sequence"/>
</dbReference>
<proteinExistence type="predicted"/>
<accession>A0ABT7BAH5</accession>
<evidence type="ECO:0000313" key="3">
    <source>
        <dbReference type="EMBL" id="MDJ1176162.1"/>
    </source>
</evidence>
<dbReference type="CDD" id="cd06260">
    <property type="entry name" value="DUF820-like"/>
    <property type="match status" value="1"/>
</dbReference>
<dbReference type="PANTHER" id="PTHR33352">
    <property type="entry name" value="SLR1095 PROTEIN"/>
    <property type="match status" value="1"/>
</dbReference>
<protein>
    <submittedName>
        <fullName evidence="3">Uma2 family endonuclease</fullName>
    </submittedName>
</protein>
<keyword evidence="3" id="KW-0255">Endonuclease</keyword>
<feature type="compositionally biased region" description="Pro residues" evidence="1">
    <location>
        <begin position="7"/>
        <end position="16"/>
    </location>
</feature>
<keyword evidence="4" id="KW-1185">Reference proteome</keyword>
<dbReference type="EMBL" id="JAQOSO010000098">
    <property type="protein sequence ID" value="MDJ1176162.1"/>
    <property type="molecule type" value="Genomic_DNA"/>
</dbReference>
<evidence type="ECO:0000259" key="2">
    <source>
        <dbReference type="Pfam" id="PF05685"/>
    </source>
</evidence>